<accession>A0A8H3M9D3</accession>
<dbReference type="AlphaFoldDB" id="A0A8H3M9D3"/>
<feature type="region of interest" description="Disordered" evidence="1">
    <location>
        <begin position="1"/>
        <end position="36"/>
    </location>
</feature>
<reference evidence="2" key="1">
    <citation type="submission" date="2019-10" db="EMBL/GenBank/DDBJ databases">
        <title>Conservation and host-specific expression of non-tandemly repeated heterogenous ribosome RNA gene in arbuscular mycorrhizal fungi.</title>
        <authorList>
            <person name="Maeda T."/>
            <person name="Kobayashi Y."/>
            <person name="Nakagawa T."/>
            <person name="Ezawa T."/>
            <person name="Yamaguchi K."/>
            <person name="Bino T."/>
            <person name="Nishimoto Y."/>
            <person name="Shigenobu S."/>
            <person name="Kawaguchi M."/>
        </authorList>
    </citation>
    <scope>NUCLEOTIDE SEQUENCE</scope>
    <source>
        <strain evidence="2">HR1</strain>
    </source>
</reference>
<comment type="caution">
    <text evidence="2">The sequence shown here is derived from an EMBL/GenBank/DDBJ whole genome shotgun (WGS) entry which is preliminary data.</text>
</comment>
<gene>
    <name evidence="2" type="ORF">RCL2_002660800</name>
</gene>
<organism evidence="2 3">
    <name type="scientific">Rhizophagus clarus</name>
    <dbReference type="NCBI Taxonomy" id="94130"/>
    <lineage>
        <taxon>Eukaryota</taxon>
        <taxon>Fungi</taxon>
        <taxon>Fungi incertae sedis</taxon>
        <taxon>Mucoromycota</taxon>
        <taxon>Glomeromycotina</taxon>
        <taxon>Glomeromycetes</taxon>
        <taxon>Glomerales</taxon>
        <taxon>Glomeraceae</taxon>
        <taxon>Rhizophagus</taxon>
    </lineage>
</organism>
<dbReference type="Proteomes" id="UP000615446">
    <property type="component" value="Unassembled WGS sequence"/>
</dbReference>
<feature type="compositionally biased region" description="Low complexity" evidence="1">
    <location>
        <begin position="20"/>
        <end position="35"/>
    </location>
</feature>
<dbReference type="EMBL" id="BLAL01000285">
    <property type="protein sequence ID" value="GET00137.1"/>
    <property type="molecule type" value="Genomic_DNA"/>
</dbReference>
<evidence type="ECO:0000256" key="1">
    <source>
        <dbReference type="SAM" id="MobiDB-lite"/>
    </source>
</evidence>
<proteinExistence type="predicted"/>
<evidence type="ECO:0000313" key="2">
    <source>
        <dbReference type="EMBL" id="GET00137.1"/>
    </source>
</evidence>
<protein>
    <submittedName>
        <fullName evidence="2">Uncharacterized protein</fullName>
    </submittedName>
</protein>
<sequence>MTYVATASVDNKDDDDNDETSSLSESSSSSESQKSIHLLAKRERKVKFKVVELVADDKLICELDLLSNEDTKSSSLIDDD</sequence>
<evidence type="ECO:0000313" key="3">
    <source>
        <dbReference type="Proteomes" id="UP000615446"/>
    </source>
</evidence>
<name>A0A8H3M9D3_9GLOM</name>